<protein>
    <submittedName>
        <fullName evidence="1">Uncharacterized protein</fullName>
    </submittedName>
</protein>
<name>A0A1D9G092_MOOP1</name>
<reference evidence="2" key="1">
    <citation type="submission" date="2016-10" db="EMBL/GenBank/DDBJ databases">
        <title>Comparative genomics uncovers the prolific and rare metabolic potential of the cyanobacterial genus Moorea.</title>
        <authorList>
            <person name="Leao T."/>
            <person name="Castelao G."/>
            <person name="Korobeynikov A."/>
            <person name="Monroe E.A."/>
            <person name="Podell S."/>
            <person name="Glukhov E."/>
            <person name="Allen E."/>
            <person name="Gerwick W.H."/>
            <person name="Gerwick L."/>
        </authorList>
    </citation>
    <scope>NUCLEOTIDE SEQUENCE [LARGE SCALE GENOMIC DNA]</scope>
    <source>
        <strain evidence="2">JHB</strain>
    </source>
</reference>
<evidence type="ECO:0000313" key="1">
    <source>
        <dbReference type="EMBL" id="AOY81052.1"/>
    </source>
</evidence>
<dbReference type="AlphaFoldDB" id="A0A1D9G092"/>
<proteinExistence type="predicted"/>
<sequence length="66" mass="7281">MITDQMVLLSLFAHPTQLPNYPTECDRTNSGRKKWSAEGSGKSKVLLIPPLLQTSTLPLVNSLTIE</sequence>
<accession>A0A1D9G092</accession>
<organism evidence="1 2">
    <name type="scientific">Moorena producens (strain JHB)</name>
    <dbReference type="NCBI Taxonomy" id="1454205"/>
    <lineage>
        <taxon>Bacteria</taxon>
        <taxon>Bacillati</taxon>
        <taxon>Cyanobacteriota</taxon>
        <taxon>Cyanophyceae</taxon>
        <taxon>Coleofasciculales</taxon>
        <taxon>Coleofasciculaceae</taxon>
        <taxon>Moorena</taxon>
    </lineage>
</organism>
<gene>
    <name evidence="1" type="ORF">BJP36_15215</name>
</gene>
<evidence type="ECO:0000313" key="2">
    <source>
        <dbReference type="Proteomes" id="UP000176944"/>
    </source>
</evidence>
<dbReference type="EMBL" id="CP017708">
    <property type="protein sequence ID" value="AOY81052.1"/>
    <property type="molecule type" value="Genomic_DNA"/>
</dbReference>
<dbReference type="Proteomes" id="UP000176944">
    <property type="component" value="Chromosome"/>
</dbReference>